<organism evidence="1 2">
    <name type="scientific">Niveibacterium microcysteis</name>
    <dbReference type="NCBI Taxonomy" id="2811415"/>
    <lineage>
        <taxon>Bacteria</taxon>
        <taxon>Pseudomonadati</taxon>
        <taxon>Pseudomonadota</taxon>
        <taxon>Betaproteobacteria</taxon>
        <taxon>Rhodocyclales</taxon>
        <taxon>Rhodocyclaceae</taxon>
        <taxon>Niveibacterium</taxon>
    </lineage>
</organism>
<dbReference type="Pfam" id="PF11142">
    <property type="entry name" value="DUF2917"/>
    <property type="match status" value="1"/>
</dbReference>
<evidence type="ECO:0000313" key="1">
    <source>
        <dbReference type="EMBL" id="QSI78816.1"/>
    </source>
</evidence>
<reference evidence="1 2" key="1">
    <citation type="submission" date="2021-02" db="EMBL/GenBank/DDBJ databases">
        <title>Niveibacterium changnyeongensis HC41.</title>
        <authorList>
            <person name="Kang M."/>
        </authorList>
    </citation>
    <scope>NUCLEOTIDE SEQUENCE [LARGE SCALE GENOMIC DNA]</scope>
    <source>
        <strain evidence="1 2">HC41</strain>
    </source>
</reference>
<accession>A0ABX7MAN8</accession>
<dbReference type="Proteomes" id="UP000663570">
    <property type="component" value="Chromosome"/>
</dbReference>
<dbReference type="InterPro" id="IPR021317">
    <property type="entry name" value="DUF2917"/>
</dbReference>
<proteinExistence type="predicted"/>
<protein>
    <submittedName>
        <fullName evidence="1">DUF2917 domain-containing protein</fullName>
    </submittedName>
</protein>
<gene>
    <name evidence="1" type="ORF">JY500_09495</name>
</gene>
<name>A0ABX7MAN8_9RHOO</name>
<dbReference type="EMBL" id="CP071060">
    <property type="protein sequence ID" value="QSI78816.1"/>
    <property type="molecule type" value="Genomic_DNA"/>
</dbReference>
<sequence>MKVNLTQTQLSLESGSVLSLTDAAGLALHCEAGRLWLTTPDQPGDHILDAGMSFPVTGRGKLVIEAMGASRVSMQRPAPAVANLLPQPPSLQWAES</sequence>
<dbReference type="RefSeq" id="WP_206256178.1">
    <property type="nucleotide sequence ID" value="NZ_CP071060.1"/>
</dbReference>
<evidence type="ECO:0000313" key="2">
    <source>
        <dbReference type="Proteomes" id="UP000663570"/>
    </source>
</evidence>
<keyword evidence="2" id="KW-1185">Reference proteome</keyword>